<proteinExistence type="predicted"/>
<dbReference type="Proteomes" id="UP001302367">
    <property type="component" value="Chromosome 5"/>
</dbReference>
<protein>
    <submittedName>
        <fullName evidence="3">Uncharacterized protein</fullName>
    </submittedName>
</protein>
<feature type="region of interest" description="Disordered" evidence="1">
    <location>
        <begin position="43"/>
        <end position="63"/>
    </location>
</feature>
<gene>
    <name evidence="3" type="ORF">CB0940_12019</name>
    <name evidence="4" type="ORF">RHO25_009049</name>
</gene>
<dbReference type="AlphaFoldDB" id="A0A2G5IF50"/>
<evidence type="ECO:0000256" key="1">
    <source>
        <dbReference type="SAM" id="MobiDB-lite"/>
    </source>
</evidence>
<name>A0A2G5IF50_CERBT</name>
<evidence type="ECO:0000256" key="2">
    <source>
        <dbReference type="SAM" id="SignalP"/>
    </source>
</evidence>
<feature type="chain" id="PRO_5013902223" evidence="2">
    <location>
        <begin position="24"/>
        <end position="605"/>
    </location>
</feature>
<evidence type="ECO:0000313" key="3">
    <source>
        <dbReference type="EMBL" id="PIB03144.1"/>
    </source>
</evidence>
<keyword evidence="2" id="KW-0732">Signal</keyword>
<keyword evidence="6" id="KW-1185">Reference proteome</keyword>
<evidence type="ECO:0000313" key="4">
    <source>
        <dbReference type="EMBL" id="WPB04403.1"/>
    </source>
</evidence>
<dbReference type="EMBL" id="LKMD01000099">
    <property type="protein sequence ID" value="PIB03144.1"/>
    <property type="molecule type" value="Genomic_DNA"/>
</dbReference>
<dbReference type="OrthoDB" id="2338662at2759"/>
<dbReference type="Proteomes" id="UP000230605">
    <property type="component" value="Chromosome 10"/>
</dbReference>
<organism evidence="3 5">
    <name type="scientific">Cercospora beticola</name>
    <name type="common">Sugarbeet leaf spot fungus</name>
    <dbReference type="NCBI Taxonomy" id="122368"/>
    <lineage>
        <taxon>Eukaryota</taxon>
        <taxon>Fungi</taxon>
        <taxon>Dikarya</taxon>
        <taxon>Ascomycota</taxon>
        <taxon>Pezizomycotina</taxon>
        <taxon>Dothideomycetes</taxon>
        <taxon>Dothideomycetidae</taxon>
        <taxon>Mycosphaerellales</taxon>
        <taxon>Mycosphaerellaceae</taxon>
        <taxon>Cercospora</taxon>
    </lineage>
</organism>
<accession>A0A2G5IF50</accession>
<dbReference type="EMBL" id="CP134188">
    <property type="protein sequence ID" value="WPB04403.1"/>
    <property type="molecule type" value="Genomic_DNA"/>
</dbReference>
<reference evidence="3 5" key="1">
    <citation type="submission" date="2015-10" db="EMBL/GenBank/DDBJ databases">
        <title>The cercosporin biosynthetic gene cluster was horizontally transferred to several fungal lineages and shown to be expanded in Cercospora beticola based on microsynteny with recipient genomes.</title>
        <authorList>
            <person name="De Jonge R."/>
            <person name="Ebert M.K."/>
            <person name="Suttle J.C."/>
            <person name="Jurick Ii W.M."/>
            <person name="Secor G.A."/>
            <person name="Thomma B.P."/>
            <person name="Van De Peer Y."/>
            <person name="Bolton M.D."/>
        </authorList>
    </citation>
    <scope>NUCLEOTIDE SEQUENCE [LARGE SCALE GENOMIC DNA]</scope>
    <source>
        <strain evidence="3 5">09-40</strain>
    </source>
</reference>
<reference evidence="4 6" key="2">
    <citation type="submission" date="2023-09" db="EMBL/GenBank/DDBJ databases">
        <title>Complete-Gapless Cercospora beticola genome.</title>
        <authorList>
            <person name="Wyatt N.A."/>
            <person name="Spanner R.E."/>
            <person name="Bolton M.D."/>
        </authorList>
    </citation>
    <scope>NUCLEOTIDE SEQUENCE [LARGE SCALE GENOMIC DNA]</scope>
    <source>
        <strain evidence="4">Cb09-40</strain>
    </source>
</reference>
<evidence type="ECO:0000313" key="6">
    <source>
        <dbReference type="Proteomes" id="UP001302367"/>
    </source>
</evidence>
<sequence>MSWIWPRLILYLISVSATATAQADIGGLSGSHTDIPRWCGKPYEAGSPNFEPGGRLEPPAPAPSPLLHVQVQPHHSIYDSSEKNAQVIVDAEISRIHGQPLPDGMVVTAAPRNKINASFEFEIRNHETQHLLAAGEVPVGSRGILVEVDLAKLEPRLTPHPIHLSATVRHSASIATYRADADFYFLPAKNNGSTVKIDNLNGGLIVANNATDYKFTPFLPFGFYTSCGGYLNYSLTNVTVYQNLGFNAINPVCAFTDGDLGFLCDWLDSTNLWYQYDMRHSYRNLSSVAEQIPLVKDRSNLLTWYTADEPDGWQYALNSTKLTYDLLKREDPYHPTALALNCDNYYFEPYTAGADFIMEDAYPVSIDPSFSRKFNTTCNETYGDCGCDNCIGSLRDISTRLDTYSAYEEWLERPDKPLWSVLQAFSGEFYWTRDPTPLETWVMMILSLNHNAKVMMSWLFPTSDILHEAHGHMAKLFTKSPISDFLLGSNPISIIDGSQSSPFSHSHTHGHDIHQRHVDLTGKTDIDIAAWNFGGQLMIMLANVAEASHNETVVIPLPESVSKIVNQPWGNLSYSLQSDRELVAMNVQGLSTSIVILDTEIRFAS</sequence>
<feature type="signal peptide" evidence="2">
    <location>
        <begin position="1"/>
        <end position="23"/>
    </location>
</feature>
<evidence type="ECO:0000313" key="5">
    <source>
        <dbReference type="Proteomes" id="UP000230605"/>
    </source>
</evidence>